<accession>A0A9E7KKE3</accession>
<evidence type="ECO:0000313" key="2">
    <source>
        <dbReference type="EMBL" id="URE18590.1"/>
    </source>
</evidence>
<feature type="compositionally biased region" description="Basic and acidic residues" evidence="1">
    <location>
        <begin position="10"/>
        <end position="33"/>
    </location>
</feature>
<dbReference type="Proteomes" id="UP001055439">
    <property type="component" value="Chromosome 7"/>
</dbReference>
<proteinExistence type="predicted"/>
<sequence length="82" mass="8873">MASAFVAAREAGKEQQHQHHGRECNQHQRERTPRSSCSSVSSAGVKGTSAAAPKCVRAPATHAGSFKCRLHRVNSHGRSWPL</sequence>
<protein>
    <submittedName>
        <fullName evidence="2">Uncharacterized protein</fullName>
    </submittedName>
</protein>
<dbReference type="AlphaFoldDB" id="A0A9E7KKE3"/>
<organism evidence="2 3">
    <name type="scientific">Musa troglodytarum</name>
    <name type="common">fe'i banana</name>
    <dbReference type="NCBI Taxonomy" id="320322"/>
    <lineage>
        <taxon>Eukaryota</taxon>
        <taxon>Viridiplantae</taxon>
        <taxon>Streptophyta</taxon>
        <taxon>Embryophyta</taxon>
        <taxon>Tracheophyta</taxon>
        <taxon>Spermatophyta</taxon>
        <taxon>Magnoliopsida</taxon>
        <taxon>Liliopsida</taxon>
        <taxon>Zingiberales</taxon>
        <taxon>Musaceae</taxon>
        <taxon>Musa</taxon>
    </lineage>
</organism>
<dbReference type="EMBL" id="CP097509">
    <property type="protein sequence ID" value="URE18590.1"/>
    <property type="molecule type" value="Genomic_DNA"/>
</dbReference>
<evidence type="ECO:0000256" key="1">
    <source>
        <dbReference type="SAM" id="MobiDB-lite"/>
    </source>
</evidence>
<feature type="region of interest" description="Disordered" evidence="1">
    <location>
        <begin position="1"/>
        <end position="55"/>
    </location>
</feature>
<dbReference type="OrthoDB" id="630188at2759"/>
<keyword evidence="3" id="KW-1185">Reference proteome</keyword>
<name>A0A9E7KKE3_9LILI</name>
<gene>
    <name evidence="2" type="ORF">MUK42_03500</name>
</gene>
<evidence type="ECO:0000313" key="3">
    <source>
        <dbReference type="Proteomes" id="UP001055439"/>
    </source>
</evidence>
<reference evidence="2" key="1">
    <citation type="submission" date="2022-05" db="EMBL/GenBank/DDBJ databases">
        <title>The Musa troglodytarum L. genome provides insights into the mechanism of non-climacteric behaviour and enrichment of carotenoids.</title>
        <authorList>
            <person name="Wang J."/>
        </authorList>
    </citation>
    <scope>NUCLEOTIDE SEQUENCE</scope>
    <source>
        <tissue evidence="2">Leaf</tissue>
    </source>
</reference>